<sequence>MNLYPWLKKAYKNIIYQHMIKQAHHAILISTKPGIGASQLIWFISRWLLCLDPEKENICFKCHGCKLMSGKNHPDWHNVISSNNGVFHVDDIRKINHKVFMCSQQGGAKIIFLSNIKKLTESAVNAFLKTLEEPPENTWFFLIDYHHANNLYSTLNSRCLIYKLFSPKEKYSLEWLKNKTKKNNIINLTALRLHDGSPIFAKKFISTKLYTERINFYQDLQHAFKEKNLLGILPKFLNNHCIQKIFWICSLLLDAMKIKISENTFLTNLDHVKLINFFSENYTSLCLYKSIQNWLLCRYRLLNIPGINYELLLTEQLLLWEQNSNF</sequence>
<organism evidence="12 13">
    <name type="scientific">Buchnera aphidicola</name>
    <name type="common">Pentalonia nigronervosa</name>
    <dbReference type="NCBI Taxonomy" id="1309793"/>
    <lineage>
        <taxon>Bacteria</taxon>
        <taxon>Pseudomonadati</taxon>
        <taxon>Pseudomonadota</taxon>
        <taxon>Gammaproteobacteria</taxon>
        <taxon>Enterobacterales</taxon>
        <taxon>Erwiniaceae</taxon>
        <taxon>Buchnera</taxon>
    </lineage>
</organism>
<reference evidence="12 13" key="1">
    <citation type="submission" date="2020-09" db="EMBL/GenBank/DDBJ databases">
        <title>Genome sequence of the banana aphid, Pentalonia nigronervosa Coquerel (Hemiptera: Aphididae) and its symbionts.</title>
        <authorList>
            <person name="Mathers T.C."/>
            <person name="Mugford S.T."/>
            <person name="Hogenhout S.A."/>
            <person name="Tripathi L."/>
        </authorList>
    </citation>
    <scope>NUCLEOTIDE SEQUENCE [LARGE SCALE GENOMIC DNA]</scope>
    <source>
        <strain evidence="12">Ba4</strain>
    </source>
</reference>
<evidence type="ECO:0000259" key="11">
    <source>
        <dbReference type="Pfam" id="PF21500"/>
    </source>
</evidence>
<evidence type="ECO:0000256" key="4">
    <source>
        <dbReference type="ARBA" id="ARBA00022695"/>
    </source>
</evidence>
<dbReference type="Gene3D" id="3.40.50.300">
    <property type="entry name" value="P-loop containing nucleotide triphosphate hydrolases"/>
    <property type="match status" value="1"/>
</dbReference>
<evidence type="ECO:0000256" key="9">
    <source>
        <dbReference type="ARBA" id="ARBA00049244"/>
    </source>
</evidence>
<dbReference type="InterPro" id="IPR015199">
    <property type="entry name" value="DNA_pol_III_delta_C"/>
</dbReference>
<protein>
    <recommendedName>
        <fullName evidence="2">DNA polymerase III subunit delta'</fullName>
        <ecNumber evidence="1">2.7.7.7</ecNumber>
    </recommendedName>
</protein>
<evidence type="ECO:0000256" key="6">
    <source>
        <dbReference type="ARBA" id="ARBA00022932"/>
    </source>
</evidence>
<feature type="domain" description="DNA polymerase III subunit delta' AAA+ ATPase lid" evidence="11">
    <location>
        <begin position="167"/>
        <end position="203"/>
    </location>
</feature>
<dbReference type="GO" id="GO:0003677">
    <property type="term" value="F:DNA binding"/>
    <property type="evidence" value="ECO:0007669"/>
    <property type="project" value="InterPro"/>
</dbReference>
<dbReference type="PANTHER" id="PTHR11669">
    <property type="entry name" value="REPLICATION FACTOR C / DNA POLYMERASE III GAMMA-TAU SUBUNIT"/>
    <property type="match status" value="1"/>
</dbReference>
<gene>
    <name evidence="12" type="ORF">ICW73_01030</name>
</gene>
<dbReference type="InterPro" id="IPR050238">
    <property type="entry name" value="DNA_Rep/Repair_Clamp_Loader"/>
</dbReference>
<evidence type="ECO:0000313" key="12">
    <source>
        <dbReference type="EMBL" id="QNS02032.1"/>
    </source>
</evidence>
<keyword evidence="3" id="KW-0808">Transferase</keyword>
<evidence type="ECO:0000256" key="1">
    <source>
        <dbReference type="ARBA" id="ARBA00012417"/>
    </source>
</evidence>
<accession>A0A7H1AZX7</accession>
<dbReference type="AlphaFoldDB" id="A0A7H1AZX7"/>
<dbReference type="InterPro" id="IPR048731">
    <property type="entry name" value="HolB_lid-gammaproteobact"/>
</dbReference>
<dbReference type="Pfam" id="PF13177">
    <property type="entry name" value="DNA_pol3_delta2"/>
    <property type="match status" value="1"/>
</dbReference>
<dbReference type="Pfam" id="PF21500">
    <property type="entry name" value="HolB_lid"/>
    <property type="match status" value="1"/>
</dbReference>
<evidence type="ECO:0000256" key="3">
    <source>
        <dbReference type="ARBA" id="ARBA00022679"/>
    </source>
</evidence>
<dbReference type="GO" id="GO:0003887">
    <property type="term" value="F:DNA-directed DNA polymerase activity"/>
    <property type="evidence" value="ECO:0007669"/>
    <property type="project" value="UniProtKB-KW"/>
</dbReference>
<evidence type="ECO:0000256" key="8">
    <source>
        <dbReference type="ARBA" id="ARBA00037724"/>
    </source>
</evidence>
<comment type="catalytic activity">
    <reaction evidence="9">
        <text>DNA(n) + a 2'-deoxyribonucleoside 5'-triphosphate = DNA(n+1) + diphosphate</text>
        <dbReference type="Rhea" id="RHEA:22508"/>
        <dbReference type="Rhea" id="RHEA-COMP:17339"/>
        <dbReference type="Rhea" id="RHEA-COMP:17340"/>
        <dbReference type="ChEBI" id="CHEBI:33019"/>
        <dbReference type="ChEBI" id="CHEBI:61560"/>
        <dbReference type="ChEBI" id="CHEBI:173112"/>
        <dbReference type="EC" id="2.7.7.7"/>
    </reaction>
</comment>
<dbReference type="InterPro" id="IPR027417">
    <property type="entry name" value="P-loop_NTPase"/>
</dbReference>
<dbReference type="SUPFAM" id="SSF52540">
    <property type="entry name" value="P-loop containing nucleoside triphosphate hydrolases"/>
    <property type="match status" value="1"/>
</dbReference>
<evidence type="ECO:0000259" key="10">
    <source>
        <dbReference type="Pfam" id="PF09115"/>
    </source>
</evidence>
<name>A0A7H1AZX7_9GAMM</name>
<dbReference type="GO" id="GO:0006261">
    <property type="term" value="P:DNA-templated DNA replication"/>
    <property type="evidence" value="ECO:0007669"/>
    <property type="project" value="TreeGrafter"/>
</dbReference>
<dbReference type="Gene3D" id="1.20.272.10">
    <property type="match status" value="1"/>
</dbReference>
<dbReference type="EC" id="2.7.7.7" evidence="1"/>
<evidence type="ECO:0000256" key="2">
    <source>
        <dbReference type="ARBA" id="ARBA00014363"/>
    </source>
</evidence>
<dbReference type="GO" id="GO:0009360">
    <property type="term" value="C:DNA polymerase III complex"/>
    <property type="evidence" value="ECO:0007669"/>
    <property type="project" value="InterPro"/>
</dbReference>
<proteinExistence type="predicted"/>
<keyword evidence="4" id="KW-0548">Nucleotidyltransferase</keyword>
<evidence type="ECO:0000256" key="5">
    <source>
        <dbReference type="ARBA" id="ARBA00022705"/>
    </source>
</evidence>
<evidence type="ECO:0000256" key="7">
    <source>
        <dbReference type="ARBA" id="ARBA00026073"/>
    </source>
</evidence>
<dbReference type="EMBL" id="CP061275">
    <property type="protein sequence ID" value="QNS02032.1"/>
    <property type="molecule type" value="Genomic_DNA"/>
</dbReference>
<comment type="subunit">
    <text evidence="7">DNA polymerase III contains a core (composed of alpha, epsilon and theta chains) that associates with a tau subunit. This core dimerizes to form the POLIII' complex. PolIII' associates with the gamma complex (composed of gamma, delta, delta', psi and chi chains) and with the beta chain to form the complete DNA polymerase III complex.</text>
</comment>
<dbReference type="PANTHER" id="PTHR11669:SF8">
    <property type="entry name" value="DNA POLYMERASE III SUBUNIT DELTA"/>
    <property type="match status" value="1"/>
</dbReference>
<dbReference type="InterPro" id="IPR008921">
    <property type="entry name" value="DNA_pol3_clamp-load_cplx_C"/>
</dbReference>
<keyword evidence="6" id="KW-0239">DNA-directed DNA polymerase</keyword>
<evidence type="ECO:0000313" key="13">
    <source>
        <dbReference type="Proteomes" id="UP000516346"/>
    </source>
</evidence>
<dbReference type="Pfam" id="PF09115">
    <property type="entry name" value="DNApol3-delta_C"/>
    <property type="match status" value="1"/>
</dbReference>
<dbReference type="SUPFAM" id="SSF48019">
    <property type="entry name" value="post-AAA+ oligomerization domain-like"/>
    <property type="match status" value="1"/>
</dbReference>
<comment type="function">
    <text evidence="8">DNA polymerase III is a complex, multichain enzyme responsible for most of the replicative synthesis in bacteria. This DNA polymerase also exhibits 3' to 5' exonuclease activity.</text>
</comment>
<feature type="domain" description="DNA polymerase III delta subunit C-terminal" evidence="10">
    <location>
        <begin position="210"/>
        <end position="322"/>
    </location>
</feature>
<keyword evidence="5" id="KW-0235">DNA replication</keyword>
<dbReference type="Proteomes" id="UP000516346">
    <property type="component" value="Chromosome"/>
</dbReference>